<dbReference type="Pfam" id="PF07690">
    <property type="entry name" value="MFS_1"/>
    <property type="match status" value="1"/>
</dbReference>
<keyword evidence="2" id="KW-0813">Transport</keyword>
<dbReference type="PROSITE" id="PS50850">
    <property type="entry name" value="MFS"/>
    <property type="match status" value="1"/>
</dbReference>
<dbReference type="InterPro" id="IPR001958">
    <property type="entry name" value="Tet-R_TetA/multi-R_MdtG-like"/>
</dbReference>
<evidence type="ECO:0000256" key="5">
    <source>
        <dbReference type="ARBA" id="ARBA00023136"/>
    </source>
</evidence>
<feature type="transmembrane region" description="Helical" evidence="6">
    <location>
        <begin position="129"/>
        <end position="151"/>
    </location>
</feature>
<feature type="transmembrane region" description="Helical" evidence="6">
    <location>
        <begin position="205"/>
        <end position="228"/>
    </location>
</feature>
<gene>
    <name evidence="8" type="ORF">ACFO8Q_01730</name>
</gene>
<dbReference type="InterPro" id="IPR036259">
    <property type="entry name" value="MFS_trans_sf"/>
</dbReference>
<accession>A0ABV9PX94</accession>
<evidence type="ECO:0000313" key="9">
    <source>
        <dbReference type="Proteomes" id="UP001596002"/>
    </source>
</evidence>
<feature type="transmembrane region" description="Helical" evidence="6">
    <location>
        <begin position="40"/>
        <end position="58"/>
    </location>
</feature>
<feature type="transmembrane region" description="Helical" evidence="6">
    <location>
        <begin position="157"/>
        <end position="177"/>
    </location>
</feature>
<comment type="subcellular location">
    <subcellularLocation>
        <location evidence="1">Cell membrane</location>
        <topology evidence="1">Multi-pass membrane protein</topology>
    </subcellularLocation>
</comment>
<feature type="domain" description="Major facilitator superfamily (MFS) profile" evidence="7">
    <location>
        <begin position="4"/>
        <end position="379"/>
    </location>
</feature>
<evidence type="ECO:0000259" key="7">
    <source>
        <dbReference type="PROSITE" id="PS50850"/>
    </source>
</evidence>
<keyword evidence="5 6" id="KW-0472">Membrane</keyword>
<protein>
    <submittedName>
        <fullName evidence="8">MFS transporter</fullName>
    </submittedName>
</protein>
<dbReference type="Proteomes" id="UP001596002">
    <property type="component" value="Unassembled WGS sequence"/>
</dbReference>
<name>A0ABV9PX94_9BACL</name>
<dbReference type="InterPro" id="IPR020846">
    <property type="entry name" value="MFS_dom"/>
</dbReference>
<feature type="transmembrane region" description="Helical" evidence="6">
    <location>
        <begin position="7"/>
        <end position="28"/>
    </location>
</feature>
<feature type="transmembrane region" description="Helical" evidence="6">
    <location>
        <begin position="94"/>
        <end position="117"/>
    </location>
</feature>
<sequence length="391" mass="41759">MKRVFLVLFAIMFMVMLGFGIIIPVLPYYAKSFGADSVTLGYLMAVYSVMNFLFAPVWGGVSDRIGRKPVLLIGLAGFAVSYFLFAMADELWQLFATRILAGALSAAALPTVMAYVADITTPETRAKGMGMVGAAAGLGFIFGPAIGGTFSKFGSAVPFWIAGGLVVANFLFAALILKESVSAEQRKANAEKKEKAWTAFKPPLSYLYIMQFVVTLSLAGLEATFAYYALDVFGANEFDMAMIFMIMGIAGAIVQGGLIGRLTKAFGEARVIQIGLVVSLIGFLLITQVNSFATAAIYLTIFGMGNGMIRPAVSALVSRKTEAGQGSSMGLIGSMDSLGRIAGPVVGGFLYKMGITFPYFAGAGISLAAIVMFFSYQRMERRYSLKNAFSE</sequence>
<feature type="transmembrane region" description="Helical" evidence="6">
    <location>
        <begin position="357"/>
        <end position="376"/>
    </location>
</feature>
<evidence type="ECO:0000256" key="3">
    <source>
        <dbReference type="ARBA" id="ARBA00022692"/>
    </source>
</evidence>
<keyword evidence="4 6" id="KW-1133">Transmembrane helix</keyword>
<dbReference type="Gene3D" id="1.20.1250.20">
    <property type="entry name" value="MFS general substrate transporter like domains"/>
    <property type="match status" value="1"/>
</dbReference>
<feature type="transmembrane region" description="Helical" evidence="6">
    <location>
        <begin position="240"/>
        <end position="259"/>
    </location>
</feature>
<keyword evidence="3 6" id="KW-0812">Transmembrane</keyword>
<dbReference type="RefSeq" id="WP_380023828.1">
    <property type="nucleotide sequence ID" value="NZ_JBHSHC010000013.1"/>
</dbReference>
<keyword evidence="9" id="KW-1185">Reference proteome</keyword>
<dbReference type="SUPFAM" id="SSF103473">
    <property type="entry name" value="MFS general substrate transporter"/>
    <property type="match status" value="1"/>
</dbReference>
<dbReference type="PANTHER" id="PTHR23504:SF15">
    <property type="entry name" value="MAJOR FACILITATOR SUPERFAMILY (MFS) PROFILE DOMAIN-CONTAINING PROTEIN"/>
    <property type="match status" value="1"/>
</dbReference>
<dbReference type="PRINTS" id="PR01035">
    <property type="entry name" value="TCRTETA"/>
</dbReference>
<evidence type="ECO:0000256" key="4">
    <source>
        <dbReference type="ARBA" id="ARBA00022989"/>
    </source>
</evidence>
<proteinExistence type="predicted"/>
<reference evidence="9" key="1">
    <citation type="journal article" date="2019" name="Int. J. Syst. Evol. Microbiol.">
        <title>The Global Catalogue of Microorganisms (GCM) 10K type strain sequencing project: providing services to taxonomists for standard genome sequencing and annotation.</title>
        <authorList>
            <consortium name="The Broad Institute Genomics Platform"/>
            <consortium name="The Broad Institute Genome Sequencing Center for Infectious Disease"/>
            <person name="Wu L."/>
            <person name="Ma J."/>
        </authorList>
    </citation>
    <scope>NUCLEOTIDE SEQUENCE [LARGE SCALE GENOMIC DNA]</scope>
    <source>
        <strain evidence="9">WYCCWR 12678</strain>
    </source>
</reference>
<evidence type="ECO:0000256" key="6">
    <source>
        <dbReference type="SAM" id="Phobius"/>
    </source>
</evidence>
<comment type="caution">
    <text evidence="8">The sequence shown here is derived from an EMBL/GenBank/DDBJ whole genome shotgun (WGS) entry which is preliminary data.</text>
</comment>
<evidence type="ECO:0000313" key="8">
    <source>
        <dbReference type="EMBL" id="MFC4766119.1"/>
    </source>
</evidence>
<evidence type="ECO:0000256" key="1">
    <source>
        <dbReference type="ARBA" id="ARBA00004651"/>
    </source>
</evidence>
<dbReference type="EMBL" id="JBHSHC010000013">
    <property type="protein sequence ID" value="MFC4766119.1"/>
    <property type="molecule type" value="Genomic_DNA"/>
</dbReference>
<organism evidence="8 9">
    <name type="scientific">Effusibacillus consociatus</name>
    <dbReference type="NCBI Taxonomy" id="1117041"/>
    <lineage>
        <taxon>Bacteria</taxon>
        <taxon>Bacillati</taxon>
        <taxon>Bacillota</taxon>
        <taxon>Bacilli</taxon>
        <taxon>Bacillales</taxon>
        <taxon>Alicyclobacillaceae</taxon>
        <taxon>Effusibacillus</taxon>
    </lineage>
</organism>
<evidence type="ECO:0000256" key="2">
    <source>
        <dbReference type="ARBA" id="ARBA00022448"/>
    </source>
</evidence>
<dbReference type="InterPro" id="IPR011701">
    <property type="entry name" value="MFS"/>
</dbReference>
<feature type="transmembrane region" description="Helical" evidence="6">
    <location>
        <begin position="70"/>
        <end position="88"/>
    </location>
</feature>
<feature type="transmembrane region" description="Helical" evidence="6">
    <location>
        <begin position="271"/>
        <end position="289"/>
    </location>
</feature>
<dbReference type="PANTHER" id="PTHR23504">
    <property type="entry name" value="MAJOR FACILITATOR SUPERFAMILY DOMAIN-CONTAINING PROTEIN 10"/>
    <property type="match status" value="1"/>
</dbReference>